<evidence type="ECO:0000256" key="1">
    <source>
        <dbReference type="ARBA" id="ARBA00023125"/>
    </source>
</evidence>
<dbReference type="GO" id="GO:0003677">
    <property type="term" value="F:DNA binding"/>
    <property type="evidence" value="ECO:0007669"/>
    <property type="project" value="UniProtKB-KW"/>
</dbReference>
<dbReference type="InterPro" id="IPR016032">
    <property type="entry name" value="Sig_transdc_resp-reg_C-effctor"/>
</dbReference>
<name>A0A3S4M2Q8_CITKO</name>
<dbReference type="GO" id="GO:0006355">
    <property type="term" value="P:regulation of DNA-templated transcription"/>
    <property type="evidence" value="ECO:0007669"/>
    <property type="project" value="InterPro"/>
</dbReference>
<dbReference type="AlphaFoldDB" id="A0A3S4M2Q8"/>
<sequence>MTSKQIAYKMAIGQKTVLAHRNALMTKFRLRTDRELLLFLNAVKEKNRHRNGHVRILQ</sequence>
<proteinExistence type="predicted"/>
<dbReference type="SUPFAM" id="SSF46894">
    <property type="entry name" value="C-terminal effector domain of the bipartite response regulators"/>
    <property type="match status" value="1"/>
</dbReference>
<evidence type="ECO:0000259" key="2">
    <source>
        <dbReference type="PROSITE" id="PS50043"/>
    </source>
</evidence>
<evidence type="ECO:0000313" key="3">
    <source>
        <dbReference type="EMBL" id="VEB84508.1"/>
    </source>
</evidence>
<evidence type="ECO:0000313" key="4">
    <source>
        <dbReference type="Proteomes" id="UP000270272"/>
    </source>
</evidence>
<dbReference type="PROSITE" id="PS50043">
    <property type="entry name" value="HTH_LUXR_2"/>
    <property type="match status" value="1"/>
</dbReference>
<dbReference type="EMBL" id="LR134204">
    <property type="protein sequence ID" value="VEB84508.1"/>
    <property type="molecule type" value="Genomic_DNA"/>
</dbReference>
<dbReference type="InterPro" id="IPR000792">
    <property type="entry name" value="Tscrpt_reg_LuxR_C"/>
</dbReference>
<dbReference type="Pfam" id="PF00196">
    <property type="entry name" value="GerE"/>
    <property type="match status" value="1"/>
</dbReference>
<protein>
    <submittedName>
        <fullName evidence="3">LuxR family transcriptional regulator</fullName>
    </submittedName>
</protein>
<organism evidence="3 4">
    <name type="scientific">Citrobacter koseri</name>
    <name type="common">Citrobacter diversus</name>
    <dbReference type="NCBI Taxonomy" id="545"/>
    <lineage>
        <taxon>Bacteria</taxon>
        <taxon>Pseudomonadati</taxon>
        <taxon>Pseudomonadota</taxon>
        <taxon>Gammaproteobacteria</taxon>
        <taxon>Enterobacterales</taxon>
        <taxon>Enterobacteriaceae</taxon>
        <taxon>Citrobacter</taxon>
    </lineage>
</organism>
<reference evidence="3 4" key="1">
    <citation type="submission" date="2018-12" db="EMBL/GenBank/DDBJ databases">
        <authorList>
            <consortium name="Pathogen Informatics"/>
        </authorList>
    </citation>
    <scope>NUCLEOTIDE SEQUENCE [LARGE SCALE GENOMIC DNA]</scope>
    <source>
        <strain evidence="3 4">NCTC11075</strain>
    </source>
</reference>
<dbReference type="Gene3D" id="1.10.10.10">
    <property type="entry name" value="Winged helix-like DNA-binding domain superfamily/Winged helix DNA-binding domain"/>
    <property type="match status" value="1"/>
</dbReference>
<keyword evidence="1" id="KW-0238">DNA-binding</keyword>
<gene>
    <name evidence="3" type="ORF">NCTC11075_00452</name>
</gene>
<dbReference type="Proteomes" id="UP000270272">
    <property type="component" value="Chromosome"/>
</dbReference>
<accession>A0A3S4M2Q8</accession>
<feature type="domain" description="HTH luxR-type" evidence="2">
    <location>
        <begin position="1"/>
        <end position="44"/>
    </location>
</feature>
<dbReference type="InterPro" id="IPR036388">
    <property type="entry name" value="WH-like_DNA-bd_sf"/>
</dbReference>